<feature type="non-terminal residue" evidence="1">
    <location>
        <position position="99"/>
    </location>
</feature>
<accession>A0A382UM89</accession>
<dbReference type="AlphaFoldDB" id="A0A382UM89"/>
<sequence>MFCNLTNISKAKEIEAFCLVERSDLINAKLHKDDHSRFLGKEINFLISFEDKLIVDFSEDDAMSVITGMYGPADMKEFEETANGINYKNEIDIKGDKEE</sequence>
<organism evidence="1">
    <name type="scientific">marine metagenome</name>
    <dbReference type="NCBI Taxonomy" id="408172"/>
    <lineage>
        <taxon>unclassified sequences</taxon>
        <taxon>metagenomes</taxon>
        <taxon>ecological metagenomes</taxon>
    </lineage>
</organism>
<proteinExistence type="predicted"/>
<name>A0A382UM89_9ZZZZ</name>
<reference evidence="1" key="1">
    <citation type="submission" date="2018-05" db="EMBL/GenBank/DDBJ databases">
        <authorList>
            <person name="Lanie J.A."/>
            <person name="Ng W.-L."/>
            <person name="Kazmierczak K.M."/>
            <person name="Andrzejewski T.M."/>
            <person name="Davidsen T.M."/>
            <person name="Wayne K.J."/>
            <person name="Tettelin H."/>
            <person name="Glass J.I."/>
            <person name="Rusch D."/>
            <person name="Podicherti R."/>
            <person name="Tsui H.-C.T."/>
            <person name="Winkler M.E."/>
        </authorList>
    </citation>
    <scope>NUCLEOTIDE SEQUENCE</scope>
</reference>
<protein>
    <submittedName>
        <fullName evidence="1">Uncharacterized protein</fullName>
    </submittedName>
</protein>
<gene>
    <name evidence="1" type="ORF">METZ01_LOCUS388227</name>
</gene>
<evidence type="ECO:0000313" key="1">
    <source>
        <dbReference type="EMBL" id="SVD35373.1"/>
    </source>
</evidence>
<dbReference type="EMBL" id="UINC01145318">
    <property type="protein sequence ID" value="SVD35373.1"/>
    <property type="molecule type" value="Genomic_DNA"/>
</dbReference>